<protein>
    <submittedName>
        <fullName evidence="1">Uncharacterized protein</fullName>
    </submittedName>
</protein>
<gene>
    <name evidence="1" type="ORF">CINCED_3A017303</name>
</gene>
<accession>A0A5E4LZV5</accession>
<sequence length="110" mass="12604">MSNNTKTCVCGKVRGNLNLTNWQRHIDNCKARKTVKSSRSIASFFTISKKNQLEEEKLAFSCSNVEPPDFNINIEKCDIMINVNEQHQSNYNESDTFAIEWEDVVGQEIS</sequence>
<reference evidence="1 2" key="1">
    <citation type="submission" date="2019-08" db="EMBL/GenBank/DDBJ databases">
        <authorList>
            <person name="Alioto T."/>
            <person name="Alioto T."/>
            <person name="Gomez Garrido J."/>
        </authorList>
    </citation>
    <scope>NUCLEOTIDE SEQUENCE [LARGE SCALE GENOMIC DNA]</scope>
</reference>
<evidence type="ECO:0000313" key="1">
    <source>
        <dbReference type="EMBL" id="VVC24489.1"/>
    </source>
</evidence>
<dbReference type="OrthoDB" id="10518590at2759"/>
<proteinExistence type="predicted"/>
<name>A0A5E4LZV5_9HEMI</name>
<dbReference type="EMBL" id="CABPRJ010000003">
    <property type="protein sequence ID" value="VVC24489.1"/>
    <property type="molecule type" value="Genomic_DNA"/>
</dbReference>
<organism evidence="1 2">
    <name type="scientific">Cinara cedri</name>
    <dbReference type="NCBI Taxonomy" id="506608"/>
    <lineage>
        <taxon>Eukaryota</taxon>
        <taxon>Metazoa</taxon>
        <taxon>Ecdysozoa</taxon>
        <taxon>Arthropoda</taxon>
        <taxon>Hexapoda</taxon>
        <taxon>Insecta</taxon>
        <taxon>Pterygota</taxon>
        <taxon>Neoptera</taxon>
        <taxon>Paraneoptera</taxon>
        <taxon>Hemiptera</taxon>
        <taxon>Sternorrhyncha</taxon>
        <taxon>Aphidomorpha</taxon>
        <taxon>Aphidoidea</taxon>
        <taxon>Aphididae</taxon>
        <taxon>Lachninae</taxon>
        <taxon>Cinara</taxon>
    </lineage>
</organism>
<dbReference type="AlphaFoldDB" id="A0A5E4LZV5"/>
<keyword evidence="2" id="KW-1185">Reference proteome</keyword>
<dbReference type="Proteomes" id="UP000325440">
    <property type="component" value="Unassembled WGS sequence"/>
</dbReference>
<evidence type="ECO:0000313" key="2">
    <source>
        <dbReference type="Proteomes" id="UP000325440"/>
    </source>
</evidence>